<accession>A0A8K0IS36</accession>
<evidence type="ECO:0000259" key="3">
    <source>
        <dbReference type="SMART" id="SM00128"/>
    </source>
</evidence>
<keyword evidence="5" id="KW-1185">Reference proteome</keyword>
<dbReference type="SUPFAM" id="SSF56219">
    <property type="entry name" value="DNase I-like"/>
    <property type="match status" value="1"/>
</dbReference>
<proteinExistence type="inferred from homology"/>
<evidence type="ECO:0000256" key="2">
    <source>
        <dbReference type="ARBA" id="ARBA00022801"/>
    </source>
</evidence>
<feature type="domain" description="Inositol polyphosphate-related phosphatase" evidence="3">
    <location>
        <begin position="242"/>
        <end position="463"/>
    </location>
</feature>
<dbReference type="Gene3D" id="3.60.10.10">
    <property type="entry name" value="Endonuclease/exonuclease/phosphatase"/>
    <property type="match status" value="1"/>
</dbReference>
<protein>
    <recommendedName>
        <fullName evidence="3">Inositol polyphosphate-related phosphatase domain-containing protein</fullName>
    </recommendedName>
</protein>
<evidence type="ECO:0000313" key="5">
    <source>
        <dbReference type="Proteomes" id="UP000797356"/>
    </source>
</evidence>
<dbReference type="GO" id="GO:0004439">
    <property type="term" value="F:phosphatidylinositol-4,5-bisphosphate 5-phosphatase activity"/>
    <property type="evidence" value="ECO:0007669"/>
    <property type="project" value="TreeGrafter"/>
</dbReference>
<name>A0A8K0IS36_COCNU</name>
<dbReference type="AlphaFoldDB" id="A0A8K0IS36"/>
<dbReference type="Pfam" id="PF22669">
    <property type="entry name" value="Exo_endo_phos2"/>
    <property type="match status" value="1"/>
</dbReference>
<reference evidence="4" key="1">
    <citation type="journal article" date="2017" name="Gigascience">
        <title>The genome draft of coconut (Cocos nucifera).</title>
        <authorList>
            <person name="Xiao Y."/>
            <person name="Xu P."/>
            <person name="Fan H."/>
            <person name="Baudouin L."/>
            <person name="Xia W."/>
            <person name="Bocs S."/>
            <person name="Xu J."/>
            <person name="Li Q."/>
            <person name="Guo A."/>
            <person name="Zhou L."/>
            <person name="Li J."/>
            <person name="Wu Y."/>
            <person name="Ma Z."/>
            <person name="Armero A."/>
            <person name="Issali A.E."/>
            <person name="Liu N."/>
            <person name="Peng M."/>
            <person name="Yang Y."/>
        </authorList>
    </citation>
    <scope>NUCLEOTIDE SEQUENCE</scope>
    <source>
        <tissue evidence="4">Spear leaf of Hainan Tall coconut</tissue>
    </source>
</reference>
<dbReference type="GO" id="GO:0046856">
    <property type="term" value="P:phosphatidylinositol dephosphorylation"/>
    <property type="evidence" value="ECO:0007669"/>
    <property type="project" value="InterPro"/>
</dbReference>
<dbReference type="EMBL" id="CM017883">
    <property type="protein sequence ID" value="KAG1365561.1"/>
    <property type="molecule type" value="Genomic_DNA"/>
</dbReference>
<dbReference type="GO" id="GO:0004445">
    <property type="term" value="F:inositol-polyphosphate 5-phosphatase activity"/>
    <property type="evidence" value="ECO:0007669"/>
    <property type="project" value="InterPro"/>
</dbReference>
<gene>
    <name evidence="4" type="ORF">COCNU_12G005610</name>
</gene>
<sequence>MLYSSKTPDLTASSGDPRPATCVLHVARVPAAAPRRSPASMPRGQDHSCPLLCYLDHPVVVSEMPRLHDGIEFALTMYRQALHHFIQTVCSLTFTGSSFEEWLGWEFVDSESAPARGSTGVEQMTFRDDRRKKSFFPRYFGMRGKKASKRKELSLNSSEDNEPAAKWLALINQALNRPTMDADTPSPYANSSSQASSLNASLSRDLRNGGDSLFFQKQPLKSGSKIFNVVQGRHLKQCNCPSQVAGTYYKDSCFSCPQAYISDDDSSDEEEEVTSSFSGAVAASAVSDKDNQRRYSLIASKQMVGIFVTVWVRRELVQHIGHLRLSCVGRGIMRYLGNKGCISVSMSLHQTTFCFVCSHLASGDKEGDEFRRNSDVTEILKNTNFQRICRSPCRRIPQKILEHDRVIWLGDLNYRIALSYSETRKLLEDNNWDALLEKDQNLIEFIDTFLQYLQNPIYYNFFDLVFF</sequence>
<comment type="caution">
    <text evidence="4">The sequence shown here is derived from an EMBL/GenBank/DDBJ whole genome shotgun (WGS) entry which is preliminary data.</text>
</comment>
<dbReference type="GO" id="GO:0034485">
    <property type="term" value="F:phosphatidylinositol-3,4,5-trisphosphate 5-phosphatase activity"/>
    <property type="evidence" value="ECO:0007669"/>
    <property type="project" value="TreeGrafter"/>
</dbReference>
<evidence type="ECO:0000313" key="4">
    <source>
        <dbReference type="EMBL" id="KAG1365561.1"/>
    </source>
</evidence>
<dbReference type="PANTHER" id="PTHR45666">
    <property type="entry name" value="TYPE IV INOSITOL POLYPHOSPHATE 5-PHOSPHATASE 9"/>
    <property type="match status" value="1"/>
</dbReference>
<dbReference type="Proteomes" id="UP000797356">
    <property type="component" value="Chromosome 12"/>
</dbReference>
<reference evidence="4" key="2">
    <citation type="submission" date="2019-07" db="EMBL/GenBank/DDBJ databases">
        <authorList>
            <person name="Yang Y."/>
            <person name="Bocs S."/>
            <person name="Baudouin L."/>
        </authorList>
    </citation>
    <scope>NUCLEOTIDE SEQUENCE</scope>
    <source>
        <tissue evidence="4">Spear leaf of Hainan Tall coconut</tissue>
    </source>
</reference>
<dbReference type="PANTHER" id="PTHR45666:SF20">
    <property type="entry name" value="TYPE I INOSITOL POLYPHOSPHATE 5-PHOSPHATASE 10"/>
    <property type="match status" value="1"/>
</dbReference>
<dbReference type="InterPro" id="IPR000300">
    <property type="entry name" value="IPPc"/>
</dbReference>
<evidence type="ECO:0000256" key="1">
    <source>
        <dbReference type="ARBA" id="ARBA00010768"/>
    </source>
</evidence>
<comment type="similarity">
    <text evidence="1">Belongs to the inositol polyphosphate 5-phosphatase family.</text>
</comment>
<dbReference type="InterPro" id="IPR036691">
    <property type="entry name" value="Endo/exonu/phosph_ase_sf"/>
</dbReference>
<organism evidence="4 5">
    <name type="scientific">Cocos nucifera</name>
    <name type="common">Coconut palm</name>
    <dbReference type="NCBI Taxonomy" id="13894"/>
    <lineage>
        <taxon>Eukaryota</taxon>
        <taxon>Viridiplantae</taxon>
        <taxon>Streptophyta</taxon>
        <taxon>Embryophyta</taxon>
        <taxon>Tracheophyta</taxon>
        <taxon>Spermatophyta</taxon>
        <taxon>Magnoliopsida</taxon>
        <taxon>Liliopsida</taxon>
        <taxon>Arecaceae</taxon>
        <taxon>Arecoideae</taxon>
        <taxon>Cocoseae</taxon>
        <taxon>Attaleinae</taxon>
        <taxon>Cocos</taxon>
    </lineage>
</organism>
<dbReference type="SMART" id="SM00128">
    <property type="entry name" value="IPPc"/>
    <property type="match status" value="1"/>
</dbReference>
<keyword evidence="2" id="KW-0378">Hydrolase</keyword>
<dbReference type="InterPro" id="IPR045849">
    <property type="entry name" value="IP5P_plant"/>
</dbReference>
<dbReference type="OrthoDB" id="62798at2759"/>